<dbReference type="Proteomes" id="UP000000378">
    <property type="component" value="Chromosome"/>
</dbReference>
<dbReference type="KEGG" id="slp:Slip_0014"/>
<dbReference type="OrthoDB" id="1808957at2"/>
<dbReference type="RefSeq" id="WP_013174226.1">
    <property type="nucleotide sequence ID" value="NC_014220.1"/>
</dbReference>
<dbReference type="EMBL" id="CP002048">
    <property type="protein sequence ID" value="ADI00822.1"/>
    <property type="molecule type" value="Genomic_DNA"/>
</dbReference>
<gene>
    <name evidence="1" type="ordered locus">Slip_0014</name>
</gene>
<protein>
    <submittedName>
        <fullName evidence="1">Uncharacterized protein</fullName>
    </submittedName>
</protein>
<keyword evidence="2" id="KW-1185">Reference proteome</keyword>
<reference evidence="2" key="1">
    <citation type="journal article" date="2010" name="Stand. Genomic Sci.">
        <title>Complete genome sequence of Syntrophothermus lipocalidus type strain (TGB-C1T).</title>
        <authorList>
            <consortium name="US DOE Joint Genome Institute (JGI-PGF)"/>
            <person name="Djao O."/>
            <person name="Zhang X."/>
            <person name="Lucas S."/>
            <person name="Lapidus A."/>
            <person name="Glavina Del Rio T."/>
            <person name="Nolan M."/>
            <person name="Tice H."/>
            <person name="Cheng J."/>
            <person name="Han C."/>
            <person name="Tapia R."/>
            <person name="Goodwin L."/>
            <person name="Pitluck S."/>
            <person name="Liolios K."/>
            <person name="Ivanova N."/>
            <person name="Mavromatis K."/>
            <person name="Mikhailova N."/>
            <person name="Ovchinnikova G."/>
            <person name="Pati A."/>
            <person name="Brambilla E."/>
            <person name="Chen A."/>
            <person name="Palaniappan K."/>
            <person name="Land M."/>
            <person name="Hauser L."/>
            <person name="Chang Y."/>
            <person name="Jeffries C."/>
            <person name="Rohde M."/>
            <person name="Sikorski J."/>
            <person name="Spring S."/>
            <person name="Goker M."/>
            <person name="Detter J."/>
            <person name="Woyke T."/>
            <person name="Bristow J."/>
            <person name="Eisen J."/>
            <person name="Markowitz V."/>
            <person name="Hugenholtz P."/>
            <person name="Kyrpides N."/>
            <person name="Klenk H."/>
        </authorList>
    </citation>
    <scope>NUCLEOTIDE SEQUENCE [LARGE SCALE GENOMIC DNA]</scope>
    <source>
        <strain evidence="2">DSM 12680 / TGB-C1</strain>
    </source>
</reference>
<dbReference type="eggNOG" id="ENOG50337BR">
    <property type="taxonomic scope" value="Bacteria"/>
</dbReference>
<name>D7CIF7_SYNLT</name>
<reference evidence="1 2" key="2">
    <citation type="journal article" date="2010" name="Stand. Genomic Sci.">
        <title>Complete genome sequence of Syntrophothermus lipocalidus type strain (TGB-C1).</title>
        <authorList>
            <person name="Djao O.D."/>
            <person name="Zhang X."/>
            <person name="Lucas S."/>
            <person name="Lapidus A."/>
            <person name="Del Rio T.G."/>
            <person name="Nolan M."/>
            <person name="Tice H."/>
            <person name="Cheng J.F."/>
            <person name="Han C."/>
            <person name="Tapia R."/>
            <person name="Goodwin L."/>
            <person name="Pitluck S."/>
            <person name="Liolios K."/>
            <person name="Ivanova N."/>
            <person name="Mavromatis K."/>
            <person name="Mikhailova N."/>
            <person name="Ovchinnikova G."/>
            <person name="Pati A."/>
            <person name="Brambilla E."/>
            <person name="Chen A."/>
            <person name="Palaniappan K."/>
            <person name="Land M."/>
            <person name="Hauser L."/>
            <person name="Chang Y.J."/>
            <person name="Jeffries C.D."/>
            <person name="Rohde M."/>
            <person name="Sikorski J."/>
            <person name="Spring S."/>
            <person name="Goker M."/>
            <person name="Detter J.C."/>
            <person name="Woyke T."/>
            <person name="Bristow J."/>
            <person name="Eisen J.A."/>
            <person name="Markowitz V."/>
            <person name="Hugenholtz P."/>
            <person name="Kyrpides N.C."/>
            <person name="Klenk H.P."/>
        </authorList>
    </citation>
    <scope>NUCLEOTIDE SEQUENCE [LARGE SCALE GENOMIC DNA]</scope>
    <source>
        <strain evidence="2">DSM 12680 / TGB-C1</strain>
    </source>
</reference>
<accession>D7CIF7</accession>
<evidence type="ECO:0000313" key="1">
    <source>
        <dbReference type="EMBL" id="ADI00822.1"/>
    </source>
</evidence>
<evidence type="ECO:0000313" key="2">
    <source>
        <dbReference type="Proteomes" id="UP000000378"/>
    </source>
</evidence>
<dbReference type="HOGENOM" id="CLU_185933_0_0_9"/>
<dbReference type="AlphaFoldDB" id="D7CIF7"/>
<proteinExistence type="predicted"/>
<sequence length="73" mass="7883">MAIEHLVEEINKLTPTEKEELFRRLGIAAPPGGAQELRGGSDDPLARLIGMLKGPGAGSRKYKEDLYGGPRPL</sequence>
<organism evidence="1 2">
    <name type="scientific">Syntrophothermus lipocalidus (strain DSM 12680 / TGB-C1)</name>
    <dbReference type="NCBI Taxonomy" id="643648"/>
    <lineage>
        <taxon>Bacteria</taxon>
        <taxon>Bacillati</taxon>
        <taxon>Bacillota</taxon>
        <taxon>Clostridia</taxon>
        <taxon>Eubacteriales</taxon>
        <taxon>Syntrophomonadaceae</taxon>
        <taxon>Syntrophothermus</taxon>
    </lineage>
</organism>